<dbReference type="CDD" id="cd04301">
    <property type="entry name" value="NAT_SF"/>
    <property type="match status" value="1"/>
</dbReference>
<dbReference type="PANTHER" id="PTHR42791">
    <property type="entry name" value="GNAT FAMILY ACETYLTRANSFERASE"/>
    <property type="match status" value="1"/>
</dbReference>
<reference evidence="2 3" key="1">
    <citation type="submission" date="2023-10" db="EMBL/GenBank/DDBJ databases">
        <title>Draft genome sequence of Xylaria bambusicola isolate GMP-LS, the root and basal stem rot pathogen of sugarcane in Indonesia.</title>
        <authorList>
            <person name="Selvaraj P."/>
            <person name="Muralishankar V."/>
            <person name="Muruganantham S."/>
            <person name="Sp S."/>
            <person name="Haryani S."/>
            <person name="Lau K.J.X."/>
            <person name="Naqvi N.I."/>
        </authorList>
    </citation>
    <scope>NUCLEOTIDE SEQUENCE [LARGE SCALE GENOMIC DNA]</scope>
    <source>
        <strain evidence="2">GMP-LS</strain>
    </source>
</reference>
<dbReference type="Pfam" id="PF13508">
    <property type="entry name" value="Acetyltransf_7"/>
    <property type="match status" value="1"/>
</dbReference>
<dbReference type="AlphaFoldDB" id="A0AAN7ZAC9"/>
<feature type="domain" description="N-acetyltransferase" evidence="1">
    <location>
        <begin position="66"/>
        <end position="207"/>
    </location>
</feature>
<dbReference type="InterPro" id="IPR052523">
    <property type="entry name" value="Trichothecene_AcTrans"/>
</dbReference>
<evidence type="ECO:0000259" key="1">
    <source>
        <dbReference type="PROSITE" id="PS51186"/>
    </source>
</evidence>
<dbReference type="Gene3D" id="3.40.630.30">
    <property type="match status" value="1"/>
</dbReference>
<dbReference type="PANTHER" id="PTHR42791:SF4">
    <property type="entry name" value="ACETYLTRANSFERASE, GNAT FAMILY FAMILY (AFU_ORTHOLOGUE AFUA_4G09540)-RELATED"/>
    <property type="match status" value="1"/>
</dbReference>
<protein>
    <recommendedName>
        <fullName evidence="1">N-acetyltransferase domain-containing protein</fullName>
    </recommendedName>
</protein>
<dbReference type="EMBL" id="JAWHQM010000066">
    <property type="protein sequence ID" value="KAK5636277.1"/>
    <property type="molecule type" value="Genomic_DNA"/>
</dbReference>
<dbReference type="InterPro" id="IPR016181">
    <property type="entry name" value="Acyl_CoA_acyltransferase"/>
</dbReference>
<evidence type="ECO:0000313" key="2">
    <source>
        <dbReference type="EMBL" id="KAK5636277.1"/>
    </source>
</evidence>
<sequence>MPVPDYSVVPITKDDIPVISAFLQASKLQLAINRFLIKDWPNDQFQKAHYTSVIEGGVSNPQTTSLKVINDTTGQAVAHLFYTEKLFTRAGEGEIAGRGKEEQAKQKIPAEFNPAVYQAVMEAVKKLEPTVGAGKYIELTHLYVEPSSRGQGIGSWLLQIVQEAAGSAKLPLIICSEPNHHDFFVSRGFKDMEHVDIDLTEWAAPWSGYGVFRITRMGLQE</sequence>
<dbReference type="Proteomes" id="UP001305414">
    <property type="component" value="Unassembled WGS sequence"/>
</dbReference>
<dbReference type="GO" id="GO:0016747">
    <property type="term" value="F:acyltransferase activity, transferring groups other than amino-acyl groups"/>
    <property type="evidence" value="ECO:0007669"/>
    <property type="project" value="InterPro"/>
</dbReference>
<dbReference type="PROSITE" id="PS51186">
    <property type="entry name" value="GNAT"/>
    <property type="match status" value="1"/>
</dbReference>
<keyword evidence="3" id="KW-1185">Reference proteome</keyword>
<accession>A0AAN7ZAC9</accession>
<evidence type="ECO:0000313" key="3">
    <source>
        <dbReference type="Proteomes" id="UP001305414"/>
    </source>
</evidence>
<proteinExistence type="predicted"/>
<dbReference type="InterPro" id="IPR000182">
    <property type="entry name" value="GNAT_dom"/>
</dbReference>
<gene>
    <name evidence="2" type="ORF">RRF57_011989</name>
</gene>
<organism evidence="2 3">
    <name type="scientific">Xylaria bambusicola</name>
    <dbReference type="NCBI Taxonomy" id="326684"/>
    <lineage>
        <taxon>Eukaryota</taxon>
        <taxon>Fungi</taxon>
        <taxon>Dikarya</taxon>
        <taxon>Ascomycota</taxon>
        <taxon>Pezizomycotina</taxon>
        <taxon>Sordariomycetes</taxon>
        <taxon>Xylariomycetidae</taxon>
        <taxon>Xylariales</taxon>
        <taxon>Xylariaceae</taxon>
        <taxon>Xylaria</taxon>
    </lineage>
</organism>
<name>A0AAN7ZAC9_9PEZI</name>
<dbReference type="SUPFAM" id="SSF55729">
    <property type="entry name" value="Acyl-CoA N-acyltransferases (Nat)"/>
    <property type="match status" value="1"/>
</dbReference>
<comment type="caution">
    <text evidence="2">The sequence shown here is derived from an EMBL/GenBank/DDBJ whole genome shotgun (WGS) entry which is preliminary data.</text>
</comment>